<name>A0ABQ3UGJ1_9CHLR</name>
<evidence type="ECO:0000313" key="3">
    <source>
        <dbReference type="Proteomes" id="UP000654345"/>
    </source>
</evidence>
<feature type="region of interest" description="Disordered" evidence="1">
    <location>
        <begin position="42"/>
        <end position="61"/>
    </location>
</feature>
<accession>A0ABQ3UGJ1</accession>
<keyword evidence="3" id="KW-1185">Reference proteome</keyword>
<sequence length="61" mass="6927">MLTPKYSHLRWLAVLLVRLWRSRDQDAGGWVCNFTTGILTPGREGLAESFPDRKARGQQLG</sequence>
<dbReference type="Proteomes" id="UP000654345">
    <property type="component" value="Unassembled WGS sequence"/>
</dbReference>
<gene>
    <name evidence="2" type="ORF">KSB_02940</name>
</gene>
<comment type="caution">
    <text evidence="2">The sequence shown here is derived from an EMBL/GenBank/DDBJ whole genome shotgun (WGS) entry which is preliminary data.</text>
</comment>
<reference evidence="2 3" key="1">
    <citation type="journal article" date="2021" name="Int. J. Syst. Evol. Microbiol.">
        <title>Reticulibacter mediterranei gen. nov., sp. nov., within the new family Reticulibacteraceae fam. nov., and Ktedonospora formicarum gen. nov., sp. nov., Ktedonobacter robiniae sp. nov., Dictyobacter formicarum sp. nov. and Dictyobacter arantiisoli sp. nov., belonging to the class Ktedonobacteria.</title>
        <authorList>
            <person name="Yabe S."/>
            <person name="Zheng Y."/>
            <person name="Wang C.M."/>
            <person name="Sakai Y."/>
            <person name="Abe K."/>
            <person name="Yokota A."/>
            <person name="Donadio S."/>
            <person name="Cavaletti L."/>
            <person name="Monciardini P."/>
        </authorList>
    </citation>
    <scope>NUCLEOTIDE SEQUENCE [LARGE SCALE GENOMIC DNA]</scope>
    <source>
        <strain evidence="2 3">SOSP1-30</strain>
    </source>
</reference>
<evidence type="ECO:0000313" key="2">
    <source>
        <dbReference type="EMBL" id="GHO51819.1"/>
    </source>
</evidence>
<dbReference type="EMBL" id="BNJG01000001">
    <property type="protein sequence ID" value="GHO51819.1"/>
    <property type="molecule type" value="Genomic_DNA"/>
</dbReference>
<evidence type="ECO:0000256" key="1">
    <source>
        <dbReference type="SAM" id="MobiDB-lite"/>
    </source>
</evidence>
<protein>
    <submittedName>
        <fullName evidence="2">Uncharacterized protein</fullName>
    </submittedName>
</protein>
<organism evidence="2 3">
    <name type="scientific">Ktedonobacter robiniae</name>
    <dbReference type="NCBI Taxonomy" id="2778365"/>
    <lineage>
        <taxon>Bacteria</taxon>
        <taxon>Bacillati</taxon>
        <taxon>Chloroflexota</taxon>
        <taxon>Ktedonobacteria</taxon>
        <taxon>Ktedonobacterales</taxon>
        <taxon>Ktedonobacteraceae</taxon>
        <taxon>Ktedonobacter</taxon>
    </lineage>
</organism>
<proteinExistence type="predicted"/>